<dbReference type="Proteomes" id="UP001229421">
    <property type="component" value="Unassembled WGS sequence"/>
</dbReference>
<organism evidence="1 2">
    <name type="scientific">Tagetes erecta</name>
    <name type="common">African marigold</name>
    <dbReference type="NCBI Taxonomy" id="13708"/>
    <lineage>
        <taxon>Eukaryota</taxon>
        <taxon>Viridiplantae</taxon>
        <taxon>Streptophyta</taxon>
        <taxon>Embryophyta</taxon>
        <taxon>Tracheophyta</taxon>
        <taxon>Spermatophyta</taxon>
        <taxon>Magnoliopsida</taxon>
        <taxon>eudicotyledons</taxon>
        <taxon>Gunneridae</taxon>
        <taxon>Pentapetalae</taxon>
        <taxon>asterids</taxon>
        <taxon>campanulids</taxon>
        <taxon>Asterales</taxon>
        <taxon>Asteraceae</taxon>
        <taxon>Asteroideae</taxon>
        <taxon>Heliantheae alliance</taxon>
        <taxon>Tageteae</taxon>
        <taxon>Tagetes</taxon>
    </lineage>
</organism>
<name>A0AAD8NJX2_TARER</name>
<evidence type="ECO:0000313" key="1">
    <source>
        <dbReference type="EMBL" id="KAK1411662.1"/>
    </source>
</evidence>
<keyword evidence="2" id="KW-1185">Reference proteome</keyword>
<reference evidence="1" key="1">
    <citation type="journal article" date="2023" name="bioRxiv">
        <title>Improved chromosome-level genome assembly for marigold (Tagetes erecta).</title>
        <authorList>
            <person name="Jiang F."/>
            <person name="Yuan L."/>
            <person name="Wang S."/>
            <person name="Wang H."/>
            <person name="Xu D."/>
            <person name="Wang A."/>
            <person name="Fan W."/>
        </authorList>
    </citation>
    <scope>NUCLEOTIDE SEQUENCE</scope>
    <source>
        <strain evidence="1">WSJ</strain>
        <tissue evidence="1">Leaf</tissue>
    </source>
</reference>
<dbReference type="EMBL" id="JAUHHV010000010">
    <property type="protein sequence ID" value="KAK1411662.1"/>
    <property type="molecule type" value="Genomic_DNA"/>
</dbReference>
<accession>A0AAD8NJX2</accession>
<sequence>MCAIGGNNFNGRKQFVVLVKRLSGLEEAMRIRRVVAVNSVSNLCKPIAGQWVKMADANRMSLLIRVAAINSVPYLCKRIADEMMFVYCSSSCIWYISVINVLQVQGVDSHYGLQRVCLLYQMITLSSCSRYLFTPEISELDQRVQISNVAASDSFPAIDEMMFVYCSSSCIWYISVINVLQVQGVDSHYGFQRVCLLYQMITLRVVAVNSVSNLCKPIARQWVKMADANRMSLQIRVAAINSVPYLCKPIADEMMFVYCSSSCIWYISVINVLQVQGVDSHYGLQRVCLLYQMITLSCSRYLFTPEKSELDQRVQISNIAASDSFPAICLMP</sequence>
<evidence type="ECO:0000313" key="2">
    <source>
        <dbReference type="Proteomes" id="UP001229421"/>
    </source>
</evidence>
<dbReference type="AlphaFoldDB" id="A0AAD8NJX2"/>
<protein>
    <submittedName>
        <fullName evidence="1">Uncharacterized protein</fullName>
    </submittedName>
</protein>
<gene>
    <name evidence="1" type="ORF">QVD17_38219</name>
</gene>
<comment type="caution">
    <text evidence="1">The sequence shown here is derived from an EMBL/GenBank/DDBJ whole genome shotgun (WGS) entry which is preliminary data.</text>
</comment>
<proteinExistence type="predicted"/>